<feature type="non-terminal residue" evidence="1">
    <location>
        <position position="1"/>
    </location>
</feature>
<name>A0ACA9SV48_9GLOM</name>
<feature type="non-terminal residue" evidence="1">
    <location>
        <position position="138"/>
    </location>
</feature>
<keyword evidence="2" id="KW-1185">Reference proteome</keyword>
<accession>A0ACA9SV48</accession>
<reference evidence="1" key="1">
    <citation type="submission" date="2021-06" db="EMBL/GenBank/DDBJ databases">
        <authorList>
            <person name="Kallberg Y."/>
            <person name="Tangrot J."/>
            <person name="Rosling A."/>
        </authorList>
    </citation>
    <scope>NUCLEOTIDE SEQUENCE</scope>
    <source>
        <strain evidence="1">MA461A</strain>
    </source>
</reference>
<proteinExistence type="predicted"/>
<protein>
    <submittedName>
        <fullName evidence="1">14185_t:CDS:1</fullName>
    </submittedName>
</protein>
<gene>
    <name evidence="1" type="ORF">RPERSI_LOCUS35028</name>
</gene>
<evidence type="ECO:0000313" key="2">
    <source>
        <dbReference type="Proteomes" id="UP000789920"/>
    </source>
</evidence>
<evidence type="ECO:0000313" key="1">
    <source>
        <dbReference type="EMBL" id="CAG8848258.1"/>
    </source>
</evidence>
<comment type="caution">
    <text evidence="1">The sequence shown here is derived from an EMBL/GenBank/DDBJ whole genome shotgun (WGS) entry which is preliminary data.</text>
</comment>
<dbReference type="EMBL" id="CAJVQC010159921">
    <property type="protein sequence ID" value="CAG8848258.1"/>
    <property type="molecule type" value="Genomic_DNA"/>
</dbReference>
<dbReference type="Proteomes" id="UP000789920">
    <property type="component" value="Unassembled WGS sequence"/>
</dbReference>
<sequence>FPSDIISQKCYHVSTYCLKCIVKHLKSQPVSTCPECSVSLSQKEIRDLTDSWEKASFRIDIENISQITSSSSSEPTEVNANAEATTGDFYVVLLNGEKLTFQLENIKTVLGLREAIKSKTNVEISKQKLIHKGKELNV</sequence>
<organism evidence="1 2">
    <name type="scientific">Racocetra persica</name>
    <dbReference type="NCBI Taxonomy" id="160502"/>
    <lineage>
        <taxon>Eukaryota</taxon>
        <taxon>Fungi</taxon>
        <taxon>Fungi incertae sedis</taxon>
        <taxon>Mucoromycota</taxon>
        <taxon>Glomeromycotina</taxon>
        <taxon>Glomeromycetes</taxon>
        <taxon>Diversisporales</taxon>
        <taxon>Gigasporaceae</taxon>
        <taxon>Racocetra</taxon>
    </lineage>
</organism>